<gene>
    <name evidence="2" type="ORF">PanWU01x14_063010</name>
</gene>
<evidence type="ECO:0000313" key="3">
    <source>
        <dbReference type="Proteomes" id="UP000237105"/>
    </source>
</evidence>
<protein>
    <submittedName>
        <fullName evidence="2">Uncharacterized protein</fullName>
    </submittedName>
</protein>
<feature type="coiled-coil region" evidence="1">
    <location>
        <begin position="50"/>
        <end position="77"/>
    </location>
</feature>
<evidence type="ECO:0000256" key="1">
    <source>
        <dbReference type="SAM" id="Coils"/>
    </source>
</evidence>
<keyword evidence="3" id="KW-1185">Reference proteome</keyword>
<organism evidence="2 3">
    <name type="scientific">Parasponia andersonii</name>
    <name type="common">Sponia andersonii</name>
    <dbReference type="NCBI Taxonomy" id="3476"/>
    <lineage>
        <taxon>Eukaryota</taxon>
        <taxon>Viridiplantae</taxon>
        <taxon>Streptophyta</taxon>
        <taxon>Embryophyta</taxon>
        <taxon>Tracheophyta</taxon>
        <taxon>Spermatophyta</taxon>
        <taxon>Magnoliopsida</taxon>
        <taxon>eudicotyledons</taxon>
        <taxon>Gunneridae</taxon>
        <taxon>Pentapetalae</taxon>
        <taxon>rosids</taxon>
        <taxon>fabids</taxon>
        <taxon>Rosales</taxon>
        <taxon>Cannabaceae</taxon>
        <taxon>Parasponia</taxon>
    </lineage>
</organism>
<evidence type="ECO:0000313" key="2">
    <source>
        <dbReference type="EMBL" id="PON72832.1"/>
    </source>
</evidence>
<name>A0A2P5DHN7_PARAD</name>
<proteinExistence type="predicted"/>
<comment type="caution">
    <text evidence="2">The sequence shown here is derived from an EMBL/GenBank/DDBJ whole genome shotgun (WGS) entry which is preliminary data.</text>
</comment>
<dbReference type="AlphaFoldDB" id="A0A2P5DHN7"/>
<sequence length="250" mass="27585">MSCLWSDHESVDDLKNKLLLASLELESAKYVAKQERDKTRKTVTHFLYLLNVALREKEEAQKKRDEAINQLQTLLDKISSFQPHVHSQQLPTPKGSVNNVSNTIYSHFHASSPTTCSLPYLTSANSSNSGLPNQQQCITMRDDGDDASFVYDGLIRGKPLPEKGRLVQAVLEAGPLLNTLLLAPLPQWNNPPPPPPPPTLPPLPLLNEPFNLPNGNQSGAAFNPRSSSNLGIHHGHGAYQIPSLSVFEQY</sequence>
<dbReference type="Pfam" id="PF07795">
    <property type="entry name" value="DUF1635"/>
    <property type="match status" value="1"/>
</dbReference>
<accession>A0A2P5DHN7</accession>
<dbReference type="OrthoDB" id="778241at2759"/>
<dbReference type="InterPro" id="IPR012862">
    <property type="entry name" value="DUF1635"/>
</dbReference>
<dbReference type="STRING" id="3476.A0A2P5DHN7"/>
<dbReference type="EMBL" id="JXTB01000037">
    <property type="protein sequence ID" value="PON72832.1"/>
    <property type="molecule type" value="Genomic_DNA"/>
</dbReference>
<dbReference type="PANTHER" id="PTHR33431">
    <property type="entry name" value="ENABLED-LIKE PROTEIN (DUF1635)"/>
    <property type="match status" value="1"/>
</dbReference>
<dbReference type="PANTHER" id="PTHR33431:SF12">
    <property type="entry name" value="HIGH MOBILITY GROUP BOX PROTEIN, PUTATIVE (DUF1635)-RELATED"/>
    <property type="match status" value="1"/>
</dbReference>
<reference evidence="3" key="1">
    <citation type="submission" date="2016-06" db="EMBL/GenBank/DDBJ databases">
        <title>Parallel loss of symbiosis genes in relatives of nitrogen-fixing non-legume Parasponia.</title>
        <authorList>
            <person name="Van Velzen R."/>
            <person name="Holmer R."/>
            <person name="Bu F."/>
            <person name="Rutten L."/>
            <person name="Van Zeijl A."/>
            <person name="Liu W."/>
            <person name="Santuari L."/>
            <person name="Cao Q."/>
            <person name="Sharma T."/>
            <person name="Shen D."/>
            <person name="Roswanjaya Y."/>
            <person name="Wardhani T."/>
            <person name="Kalhor M.S."/>
            <person name="Jansen J."/>
            <person name="Van den Hoogen J."/>
            <person name="Gungor B."/>
            <person name="Hartog M."/>
            <person name="Hontelez J."/>
            <person name="Verver J."/>
            <person name="Yang W.-C."/>
            <person name="Schijlen E."/>
            <person name="Repin R."/>
            <person name="Schilthuizen M."/>
            <person name="Schranz E."/>
            <person name="Heidstra R."/>
            <person name="Miyata K."/>
            <person name="Fedorova E."/>
            <person name="Kohlen W."/>
            <person name="Bisseling T."/>
            <person name="Smit S."/>
            <person name="Geurts R."/>
        </authorList>
    </citation>
    <scope>NUCLEOTIDE SEQUENCE [LARGE SCALE GENOMIC DNA]</scope>
    <source>
        <strain evidence="3">cv. WU1-14</strain>
    </source>
</reference>
<dbReference type="Proteomes" id="UP000237105">
    <property type="component" value="Unassembled WGS sequence"/>
</dbReference>
<keyword evidence="1" id="KW-0175">Coiled coil</keyword>